<gene>
    <name evidence="1" type="ORF">HHU12_23255</name>
</gene>
<comment type="caution">
    <text evidence="1">The sequence shown here is derived from an EMBL/GenBank/DDBJ whole genome shotgun (WGS) entry which is preliminary data.</text>
</comment>
<protein>
    <submittedName>
        <fullName evidence="1">Uncharacterized protein</fullName>
    </submittedName>
</protein>
<proteinExistence type="predicted"/>
<keyword evidence="2" id="KW-1185">Reference proteome</keyword>
<name>A0A7X9RYD5_9BACT</name>
<accession>A0A7X9RYD5</accession>
<evidence type="ECO:0000313" key="2">
    <source>
        <dbReference type="Proteomes" id="UP000576082"/>
    </source>
</evidence>
<sequence>MSTLNISAKLIYEEISGALFRNLKKSFGKSIALQAGLKTNKILIQRDYVPSSSETKLDAIIYSSSNNMVIGFLVLTDVSFLDNNPRIMETLKHCHKLYLVTDLKERDKLYDLLDLNDLDQVGVVGRMSNHQFVLCKTAKSQELPEKIVMDKITTYQSEIIERKKVEAVGNL</sequence>
<organism evidence="1 2">
    <name type="scientific">Flammeovirga aprica JL-4</name>
    <dbReference type="NCBI Taxonomy" id="694437"/>
    <lineage>
        <taxon>Bacteria</taxon>
        <taxon>Pseudomonadati</taxon>
        <taxon>Bacteroidota</taxon>
        <taxon>Cytophagia</taxon>
        <taxon>Cytophagales</taxon>
        <taxon>Flammeovirgaceae</taxon>
        <taxon>Flammeovirga</taxon>
    </lineage>
</organism>
<dbReference type="RefSeq" id="WP_169659140.1">
    <property type="nucleotide sequence ID" value="NZ_JABANE010000079.1"/>
</dbReference>
<dbReference type="Proteomes" id="UP000576082">
    <property type="component" value="Unassembled WGS sequence"/>
</dbReference>
<dbReference type="AlphaFoldDB" id="A0A7X9RYD5"/>
<dbReference type="EMBL" id="JABANE010000079">
    <property type="protein sequence ID" value="NME70912.1"/>
    <property type="molecule type" value="Genomic_DNA"/>
</dbReference>
<evidence type="ECO:0000313" key="1">
    <source>
        <dbReference type="EMBL" id="NME70912.1"/>
    </source>
</evidence>
<reference evidence="1 2" key="1">
    <citation type="submission" date="2020-04" db="EMBL/GenBank/DDBJ databases">
        <title>Flammeovirga sp. SR4, a novel species isolated from seawater.</title>
        <authorList>
            <person name="Wang X."/>
        </authorList>
    </citation>
    <scope>NUCLEOTIDE SEQUENCE [LARGE SCALE GENOMIC DNA]</scope>
    <source>
        <strain evidence="1 2">ATCC 23126</strain>
    </source>
</reference>